<dbReference type="GeneTree" id="ENSGT01030000234633"/>
<dbReference type="GO" id="GO:0098640">
    <property type="term" value="F:integrin binding involved in cell-matrix adhesion"/>
    <property type="evidence" value="ECO:0007669"/>
    <property type="project" value="Ensembl"/>
</dbReference>
<feature type="region of interest" description="Disordered" evidence="3">
    <location>
        <begin position="113"/>
        <end position="144"/>
    </location>
</feature>
<dbReference type="GO" id="GO:1900426">
    <property type="term" value="P:positive regulation of defense response to bacterium"/>
    <property type="evidence" value="ECO:0007669"/>
    <property type="project" value="Ensembl"/>
</dbReference>
<dbReference type="GO" id="GO:1900747">
    <property type="term" value="P:negative regulation of vascular endothelial growth factor signaling pathway"/>
    <property type="evidence" value="ECO:0007669"/>
    <property type="project" value="Ensembl"/>
</dbReference>
<organism evidence="5 6">
    <name type="scientific">Sphenodon punctatus</name>
    <name type="common">Tuatara</name>
    <name type="synonym">Hatteria punctata</name>
    <dbReference type="NCBI Taxonomy" id="8508"/>
    <lineage>
        <taxon>Eukaryota</taxon>
        <taxon>Metazoa</taxon>
        <taxon>Chordata</taxon>
        <taxon>Craniata</taxon>
        <taxon>Vertebrata</taxon>
        <taxon>Euteleostomi</taxon>
        <taxon>Lepidosauria</taxon>
        <taxon>Sphenodontia</taxon>
        <taxon>Sphenodontidae</taxon>
        <taxon>Sphenodon</taxon>
    </lineage>
</organism>
<feature type="region of interest" description="Disordered" evidence="3">
    <location>
        <begin position="176"/>
        <end position="196"/>
    </location>
</feature>
<accession>A0A8D0LAS2</accession>
<dbReference type="Ensembl" id="ENSSPUT00000021431.1">
    <property type="protein sequence ID" value="ENSSPUP00000020127.1"/>
    <property type="gene ID" value="ENSSPUG00000015432.1"/>
</dbReference>
<dbReference type="PANTHER" id="PTHR18937">
    <property type="entry name" value="STRUCTURAL MAINTENANCE OF CHROMOSOMES SMC FAMILY MEMBER"/>
    <property type="match status" value="1"/>
</dbReference>
<evidence type="ECO:0000256" key="3">
    <source>
        <dbReference type="SAM" id="MobiDB-lite"/>
    </source>
</evidence>
<dbReference type="GO" id="GO:0060090">
    <property type="term" value="F:molecular adaptor activity"/>
    <property type="evidence" value="ECO:0007669"/>
    <property type="project" value="Ensembl"/>
</dbReference>
<proteinExistence type="predicted"/>
<dbReference type="GO" id="GO:0045766">
    <property type="term" value="P:positive regulation of angiogenesis"/>
    <property type="evidence" value="ECO:0007669"/>
    <property type="project" value="Ensembl"/>
</dbReference>
<feature type="region of interest" description="Disordered" evidence="3">
    <location>
        <begin position="702"/>
        <end position="762"/>
    </location>
</feature>
<dbReference type="GO" id="GO:0010629">
    <property type="term" value="P:negative regulation of gene expression"/>
    <property type="evidence" value="ECO:0007669"/>
    <property type="project" value="Ensembl"/>
</dbReference>
<dbReference type="GO" id="GO:0032966">
    <property type="term" value="P:negative regulation of collagen biosynthetic process"/>
    <property type="evidence" value="ECO:0007669"/>
    <property type="project" value="Ensembl"/>
</dbReference>
<keyword evidence="2" id="KW-1015">Disulfide bond</keyword>
<dbReference type="Proteomes" id="UP000694392">
    <property type="component" value="Unplaced"/>
</dbReference>
<dbReference type="GO" id="GO:0030023">
    <property type="term" value="F:extracellular matrix constituent conferring elasticity"/>
    <property type="evidence" value="ECO:0007669"/>
    <property type="project" value="Ensembl"/>
</dbReference>
<dbReference type="PROSITE" id="PS51041">
    <property type="entry name" value="EMI"/>
    <property type="match status" value="1"/>
</dbReference>
<feature type="domain" description="EMI" evidence="4">
    <location>
        <begin position="1"/>
        <end position="106"/>
    </location>
</feature>
<feature type="compositionally biased region" description="Low complexity" evidence="3">
    <location>
        <begin position="805"/>
        <end position="816"/>
    </location>
</feature>
<dbReference type="GO" id="GO:0042127">
    <property type="term" value="P:regulation of cell population proliferation"/>
    <property type="evidence" value="ECO:0007669"/>
    <property type="project" value="Ensembl"/>
</dbReference>
<dbReference type="GO" id="GO:1901203">
    <property type="term" value="P:positive regulation of extracellular matrix assembly"/>
    <property type="evidence" value="ECO:0007669"/>
    <property type="project" value="Ensembl"/>
</dbReference>
<dbReference type="GO" id="GO:0030512">
    <property type="term" value="P:negative regulation of transforming growth factor beta receptor signaling pathway"/>
    <property type="evidence" value="ECO:0007669"/>
    <property type="project" value="Ensembl"/>
</dbReference>
<dbReference type="GO" id="GO:0033627">
    <property type="term" value="P:cell adhesion mediated by integrin"/>
    <property type="evidence" value="ECO:0007669"/>
    <property type="project" value="Ensembl"/>
</dbReference>
<dbReference type="GO" id="GO:0016477">
    <property type="term" value="P:cell migration"/>
    <property type="evidence" value="ECO:0007669"/>
    <property type="project" value="Ensembl"/>
</dbReference>
<dbReference type="AlphaFoldDB" id="A0A8D0LAS2"/>
<dbReference type="GO" id="GO:0060392">
    <property type="term" value="P:negative regulation of SMAD protein signal transduction"/>
    <property type="evidence" value="ECO:0007669"/>
    <property type="project" value="Ensembl"/>
</dbReference>
<dbReference type="GO" id="GO:0010811">
    <property type="term" value="P:positive regulation of cell-substrate adhesion"/>
    <property type="evidence" value="ECO:0007669"/>
    <property type="project" value="Ensembl"/>
</dbReference>
<dbReference type="GO" id="GO:1904027">
    <property type="term" value="P:negative regulation of collagen fibril organization"/>
    <property type="evidence" value="ECO:0007669"/>
    <property type="project" value="Ensembl"/>
</dbReference>
<evidence type="ECO:0000313" key="5">
    <source>
        <dbReference type="Ensembl" id="ENSSPUP00000020127.1"/>
    </source>
</evidence>
<evidence type="ECO:0000256" key="2">
    <source>
        <dbReference type="ARBA" id="ARBA00023157"/>
    </source>
</evidence>
<dbReference type="GO" id="GO:0030948">
    <property type="term" value="P:negative regulation of vascular endothelial growth factor receptor signaling pathway"/>
    <property type="evidence" value="ECO:0007669"/>
    <property type="project" value="Ensembl"/>
</dbReference>
<keyword evidence="1" id="KW-0732">Signal</keyword>
<feature type="region of interest" description="Disordered" evidence="3">
    <location>
        <begin position="789"/>
        <end position="816"/>
    </location>
</feature>
<dbReference type="GO" id="GO:1990971">
    <property type="term" value="C:EMILIN complex"/>
    <property type="evidence" value="ECO:0007669"/>
    <property type="project" value="Ensembl"/>
</dbReference>
<reference evidence="5" key="2">
    <citation type="submission" date="2025-09" db="UniProtKB">
        <authorList>
            <consortium name="Ensembl"/>
        </authorList>
    </citation>
    <scope>IDENTIFICATION</scope>
</reference>
<dbReference type="GO" id="GO:0048251">
    <property type="term" value="P:elastic fiber assembly"/>
    <property type="evidence" value="ECO:0007669"/>
    <property type="project" value="Ensembl"/>
</dbReference>
<reference evidence="5" key="1">
    <citation type="submission" date="2025-08" db="UniProtKB">
        <authorList>
            <consortium name="Ensembl"/>
        </authorList>
    </citation>
    <scope>IDENTIFICATION</scope>
</reference>
<dbReference type="GO" id="GO:1905522">
    <property type="term" value="P:negative regulation of macrophage migration"/>
    <property type="evidence" value="ECO:0007669"/>
    <property type="project" value="Ensembl"/>
</dbReference>
<keyword evidence="6" id="KW-1185">Reference proteome</keyword>
<dbReference type="GO" id="GO:0050866">
    <property type="term" value="P:negative regulation of cell activation"/>
    <property type="evidence" value="ECO:0007669"/>
    <property type="project" value="Ensembl"/>
</dbReference>
<dbReference type="GO" id="GO:0005615">
    <property type="term" value="C:extracellular space"/>
    <property type="evidence" value="ECO:0007669"/>
    <property type="project" value="Ensembl"/>
</dbReference>
<dbReference type="GO" id="GO:0010628">
    <property type="term" value="P:positive regulation of gene expression"/>
    <property type="evidence" value="ECO:0007669"/>
    <property type="project" value="Ensembl"/>
</dbReference>
<sequence>MFGSVGRSQASIWDRDGDIGTPSAAGTELPLAAKALSAHRQLPAFPRAVTSLCLRFHPGSPGDSPGPLSPPRYRSFLRPRYKVAYKTVSDMEWRCCPGFTGDDCAEGAALITTPRPRPRPARPNLSGFGNALSGLGGEGPGTSAKVQQLEETVQSLQKQLQDLQAKLSEDVRRAVEASLNSKQPADAAAQPEMKETISEIQRQLQRLDNRLTSQENGHGQGPGPGLAREVEGRLQESCGACLAGVERLQQEQAEDRDRLRGLEKLLSSVDQRNREAVESIQRHVSGLAGRLSGECCSQLEGRLGSLERRLEVVSGSVTVLNGQRPGPPRWSMDSRLAEIEGRVNTTQRSLALKEGAAQQQGALERVRGAVQSCTQICTPPGNQDSQISDILGELGRRVLENEGQLRALGSGIHQLSTGAETLRGELGSAPAPELALYSNRTDGRLARLEAELGGCGQGCSELRSEVRRLHEQLEACGAACQPLARRAGPSPEQPEPSKPLDGFSVIGGSSSVHLKSLQGELSEVILSFSSLNESLAGLQAAVEKHQTDLHQLGATKDRIIAEINRVQQEVTEHVGESEERFHGLGREIRHFGGTLRVEAADCRRASGSLEQRLAKLEGSCQRLDEVAGALRKIKEGLERHVSALWGCLHETNATLRAHGALLEKIHGSHLGSIHRRLGALNSSLLALQGQLDGLTQQDLTGMWAGAPAPGRDWPPWPAGVSSSAPGPDRARGPRPRGGLSRQCQESAPQLGPRKAPGSRDRGLPSPAYLCFRIPRIPLLVLPKRCPGRRLPRERARSYSHPPAQGAGAARSRGSRL</sequence>
<dbReference type="InterPro" id="IPR011489">
    <property type="entry name" value="EMI_domain"/>
</dbReference>
<protein>
    <submittedName>
        <fullName evidence="5">Elastin microfibril interfacer 1</fullName>
    </submittedName>
</protein>
<gene>
    <name evidence="5" type="primary">EMILIN1</name>
</gene>
<dbReference type="GO" id="GO:0034668">
    <property type="term" value="C:integrin alpha4-beta1 complex"/>
    <property type="evidence" value="ECO:0007669"/>
    <property type="project" value="Ensembl"/>
</dbReference>
<dbReference type="Gene3D" id="1.20.58.90">
    <property type="match status" value="1"/>
</dbReference>
<dbReference type="GO" id="GO:0003180">
    <property type="term" value="P:aortic valve morphogenesis"/>
    <property type="evidence" value="ECO:0007669"/>
    <property type="project" value="Ensembl"/>
</dbReference>
<dbReference type="Gene3D" id="1.10.287.1490">
    <property type="match status" value="1"/>
</dbReference>
<dbReference type="Pfam" id="PF07546">
    <property type="entry name" value="EMI"/>
    <property type="match status" value="1"/>
</dbReference>
<name>A0A8D0LAS2_SPHPU</name>
<dbReference type="GO" id="GO:0016525">
    <property type="term" value="P:negative regulation of angiogenesis"/>
    <property type="evidence" value="ECO:0007669"/>
    <property type="project" value="Ensembl"/>
</dbReference>
<dbReference type="GO" id="GO:0008217">
    <property type="term" value="P:regulation of blood pressure"/>
    <property type="evidence" value="ECO:0007669"/>
    <property type="project" value="Ensembl"/>
</dbReference>
<dbReference type="GO" id="GO:0070373">
    <property type="term" value="P:negative regulation of ERK1 and ERK2 cascade"/>
    <property type="evidence" value="ECO:0007669"/>
    <property type="project" value="Ensembl"/>
</dbReference>
<evidence type="ECO:0000259" key="4">
    <source>
        <dbReference type="PROSITE" id="PS51041"/>
    </source>
</evidence>
<evidence type="ECO:0000313" key="6">
    <source>
        <dbReference type="Proteomes" id="UP000694392"/>
    </source>
</evidence>
<evidence type="ECO:0000256" key="1">
    <source>
        <dbReference type="ARBA" id="ARBA00022729"/>
    </source>
</evidence>
<dbReference type="GO" id="GO:0042802">
    <property type="term" value="F:identical protein binding"/>
    <property type="evidence" value="ECO:0007669"/>
    <property type="project" value="Ensembl"/>
</dbReference>